<reference evidence="2 3" key="1">
    <citation type="submission" date="2018-11" db="EMBL/GenBank/DDBJ databases">
        <authorList>
            <consortium name="Pathogen Informatics"/>
        </authorList>
    </citation>
    <scope>NUCLEOTIDE SEQUENCE [LARGE SCALE GENOMIC DNA]</scope>
</reference>
<evidence type="ECO:0000256" key="1">
    <source>
        <dbReference type="SAM" id="MobiDB-lite"/>
    </source>
</evidence>
<dbReference type="EMBL" id="UZAH01026766">
    <property type="protein sequence ID" value="VDO85099.1"/>
    <property type="molecule type" value="Genomic_DNA"/>
</dbReference>
<organism evidence="3 4">
    <name type="scientific">Heligmosomoides polygyrus</name>
    <name type="common">Parasitic roundworm</name>
    <dbReference type="NCBI Taxonomy" id="6339"/>
    <lineage>
        <taxon>Eukaryota</taxon>
        <taxon>Metazoa</taxon>
        <taxon>Ecdysozoa</taxon>
        <taxon>Nematoda</taxon>
        <taxon>Chromadorea</taxon>
        <taxon>Rhabditida</taxon>
        <taxon>Rhabditina</taxon>
        <taxon>Rhabditomorpha</taxon>
        <taxon>Strongyloidea</taxon>
        <taxon>Heligmosomidae</taxon>
        <taxon>Heligmosomoides</taxon>
    </lineage>
</organism>
<proteinExistence type="predicted"/>
<gene>
    <name evidence="2" type="ORF">HPBE_LOCUS10441</name>
</gene>
<protein>
    <submittedName>
        <fullName evidence="4">DUF4771 domain-containing protein</fullName>
    </submittedName>
</protein>
<keyword evidence="3" id="KW-1185">Reference proteome</keyword>
<evidence type="ECO:0000313" key="4">
    <source>
        <dbReference type="WBParaSite" id="HPBE_0001044001-mRNA-1"/>
    </source>
</evidence>
<feature type="region of interest" description="Disordered" evidence="1">
    <location>
        <begin position="177"/>
        <end position="208"/>
    </location>
</feature>
<feature type="compositionally biased region" description="Polar residues" evidence="1">
    <location>
        <begin position="1"/>
        <end position="11"/>
    </location>
</feature>
<sequence length="363" mass="42037">MGARTVTQSDGPNARTGYEQTVDPFMKRMAVEKAVGVPAATSQGLIRRQISRPMEKRGDMYMEQSVMKGEEQVVYADQGYRVGVRPADRFHPLRYGQDQMVPRVAPRVVPTADGARAQPSSLGATLPMRRITSYKEFCRRRGVSMRAPTRPYRFDFENNEDEERAIAEAIAREEELMRQEEVDKGGRPEPGARDPAGRPYDEDPEEHARMVPPTHFGMVFYPQPAISRSNLTVHRDDNADTRAVKQVLETMVMQVCRWDKQFGWYKNLLMKPQRPSFDRIRRRMFANHRESILAEHIDKLRKEINKRRTRLENQAEEICGLPTPWRKSRMRSHMKEGTALVLFAWFSSSLEQQEFRPSSPPRN</sequence>
<dbReference type="WBParaSite" id="HPBE_0001044001-mRNA-1">
    <property type="protein sequence ID" value="HPBE_0001044001-mRNA-1"/>
    <property type="gene ID" value="HPBE_0001044001"/>
</dbReference>
<name>A0A183FRH8_HELPZ</name>
<reference evidence="4" key="2">
    <citation type="submission" date="2019-09" db="UniProtKB">
        <authorList>
            <consortium name="WormBaseParasite"/>
        </authorList>
    </citation>
    <scope>IDENTIFICATION</scope>
</reference>
<dbReference type="OrthoDB" id="5846265at2759"/>
<evidence type="ECO:0000313" key="2">
    <source>
        <dbReference type="EMBL" id="VDO85099.1"/>
    </source>
</evidence>
<evidence type="ECO:0000313" key="3">
    <source>
        <dbReference type="Proteomes" id="UP000050761"/>
    </source>
</evidence>
<accession>A0A183FRH8</accession>
<accession>A0A3P7Z4T3</accession>
<dbReference type="AlphaFoldDB" id="A0A183FRH8"/>
<dbReference type="Proteomes" id="UP000050761">
    <property type="component" value="Unassembled WGS sequence"/>
</dbReference>
<feature type="region of interest" description="Disordered" evidence="1">
    <location>
        <begin position="1"/>
        <end position="21"/>
    </location>
</feature>